<dbReference type="InterPro" id="IPR052022">
    <property type="entry name" value="26kDa_periplasmic_antigen"/>
</dbReference>
<evidence type="ECO:0000256" key="1">
    <source>
        <dbReference type="SAM" id="SignalP"/>
    </source>
</evidence>
<dbReference type="InterPro" id="IPR007497">
    <property type="entry name" value="SIMPL/DUF541"/>
</dbReference>
<evidence type="ECO:0000313" key="2">
    <source>
        <dbReference type="EMBL" id="RZT90080.1"/>
    </source>
</evidence>
<protein>
    <submittedName>
        <fullName evidence="2">Secreted protein</fullName>
    </submittedName>
</protein>
<keyword evidence="1" id="KW-0732">Signal</keyword>
<evidence type="ECO:0000313" key="3">
    <source>
        <dbReference type="Proteomes" id="UP000292136"/>
    </source>
</evidence>
<gene>
    <name evidence="2" type="ORF">EV678_0891</name>
</gene>
<accession>A0ABY0IR77</accession>
<reference evidence="2 3" key="1">
    <citation type="submission" date="2019-02" db="EMBL/GenBank/DDBJ databases">
        <title>Genomic Encyclopedia of Type Strains, Phase IV (KMG-IV): sequencing the most valuable type-strain genomes for metagenomic binning, comparative biology and taxonomic classification.</title>
        <authorList>
            <person name="Goeker M."/>
        </authorList>
    </citation>
    <scope>NUCLEOTIDE SEQUENCE [LARGE SCALE GENOMIC DNA]</scope>
    <source>
        <strain evidence="2 3">DSM 21223</strain>
    </source>
</reference>
<name>A0ABY0IR77_9RHOO</name>
<dbReference type="Gene3D" id="3.30.70.2970">
    <property type="entry name" value="Protein of unknown function (DUF541), domain 2"/>
    <property type="match status" value="1"/>
</dbReference>
<dbReference type="Proteomes" id="UP000292136">
    <property type="component" value="Unassembled WGS sequence"/>
</dbReference>
<proteinExistence type="predicted"/>
<dbReference type="Pfam" id="PF04402">
    <property type="entry name" value="SIMPL"/>
    <property type="match status" value="1"/>
</dbReference>
<dbReference type="RefSeq" id="WP_130458642.1">
    <property type="nucleotide sequence ID" value="NZ_SHKM01000001.1"/>
</dbReference>
<dbReference type="EMBL" id="SHKM01000001">
    <property type="protein sequence ID" value="RZT90080.1"/>
    <property type="molecule type" value="Genomic_DNA"/>
</dbReference>
<comment type="caution">
    <text evidence="2">The sequence shown here is derived from an EMBL/GenBank/DDBJ whole genome shotgun (WGS) entry which is preliminary data.</text>
</comment>
<sequence length="227" mass="23611">MHPSRPTSRLSFALLALGLAAAAQAGTTVDLSASASRSAPNDLVLASVFAEASGPTTADLAQKVNTQIAEGLRTAKAYKDVKVRSGGTHTYPVYGKSGRIESWRMRSDIALEARDAGALSELLGKLQATMGVGGVQFMPTPETQKKAEDEATVEAIAAFKARAKLVGDTLGKSWRIKQLSVGSSGGRPPVYPRMKSALMAAEAVPMPLEGGDSAVTVNISGQIELAD</sequence>
<dbReference type="PANTHER" id="PTHR34387:SF1">
    <property type="entry name" value="PERIPLASMIC IMMUNOGENIC PROTEIN"/>
    <property type="match status" value="1"/>
</dbReference>
<feature type="chain" id="PRO_5046052710" evidence="1">
    <location>
        <begin position="26"/>
        <end position="227"/>
    </location>
</feature>
<organism evidence="2 3">
    <name type="scientific">Azospira oryzae</name>
    <dbReference type="NCBI Taxonomy" id="146939"/>
    <lineage>
        <taxon>Bacteria</taxon>
        <taxon>Pseudomonadati</taxon>
        <taxon>Pseudomonadota</taxon>
        <taxon>Betaproteobacteria</taxon>
        <taxon>Rhodocyclales</taxon>
        <taxon>Rhodocyclaceae</taxon>
        <taxon>Azospira</taxon>
    </lineage>
</organism>
<keyword evidence="3" id="KW-1185">Reference proteome</keyword>
<dbReference type="PANTHER" id="PTHR34387">
    <property type="entry name" value="SLR1258 PROTEIN"/>
    <property type="match status" value="1"/>
</dbReference>
<feature type="signal peptide" evidence="1">
    <location>
        <begin position="1"/>
        <end position="25"/>
    </location>
</feature>
<dbReference type="Gene3D" id="3.30.110.170">
    <property type="entry name" value="Protein of unknown function (DUF541), domain 1"/>
    <property type="match status" value="1"/>
</dbReference>